<proteinExistence type="inferred from homology"/>
<evidence type="ECO:0000313" key="9">
    <source>
        <dbReference type="Proteomes" id="UP000190626"/>
    </source>
</evidence>
<dbReference type="Pfam" id="PF00296">
    <property type="entry name" value="Bac_luciferase"/>
    <property type="match status" value="1"/>
</dbReference>
<evidence type="ECO:0000256" key="5">
    <source>
        <dbReference type="ARBA" id="ARBA00033748"/>
    </source>
</evidence>
<sequence length="434" mass="47721">MGTRRGQLHLALSVQGAGYYPGSWRHPEVKARQLHEPAYFYRIAQLAEQGKLDLLYLDRTSIAAQLRATSTEPGLLLEPFTLLGALASVTAHIGLGAAISTSVTEPFAAARQLAALDHLSGGRIAWLASATDWQEPHRRYGGPPELSAAERQERRQEFIEVAERLWDSWEEDAVIVDKASGRYIDSEKVHLIHHTGPYFRVRGPLSIPRPPQRYPVRLGLSREQVGLNSDDAEIIFSSRPSIRAAADFYAKLGKQRELSGHSPGSIKVLTTLSPILGRTEEEARQKAAELKGLVDPQAALALLSDLFEVDLAAYPLDDPLPAIPALRAAMEAAEITASTLRELTGSVLELTGTHVFVGTPKQLADWMEAWYQAYGSDGFHLQFPLLESGLTIFVQHVIPELQRRGLFRTAYTAATLREQAGLTSIDNERISKGG</sequence>
<dbReference type="GO" id="GO:0004497">
    <property type="term" value="F:monooxygenase activity"/>
    <property type="evidence" value="ECO:0007669"/>
    <property type="project" value="UniProtKB-KW"/>
</dbReference>
<name>A0A1V4HDL3_9BACL</name>
<evidence type="ECO:0000259" key="7">
    <source>
        <dbReference type="Pfam" id="PF00296"/>
    </source>
</evidence>
<keyword evidence="3" id="KW-0560">Oxidoreductase</keyword>
<feature type="binding site" evidence="6">
    <location>
        <position position="58"/>
    </location>
    <ligand>
        <name>FMN</name>
        <dbReference type="ChEBI" id="CHEBI:58210"/>
    </ligand>
</feature>
<dbReference type="PIRSF" id="PIRSF000337">
    <property type="entry name" value="NTA_MOA"/>
    <property type="match status" value="1"/>
</dbReference>
<comment type="caution">
    <text evidence="8">The sequence shown here is derived from an EMBL/GenBank/DDBJ whole genome shotgun (WGS) entry which is preliminary data.</text>
</comment>
<protein>
    <recommendedName>
        <fullName evidence="7">Luciferase-like domain-containing protein</fullName>
    </recommendedName>
</protein>
<dbReference type="NCBIfam" id="TIGR03860">
    <property type="entry name" value="FMN_nitrolo"/>
    <property type="match status" value="1"/>
</dbReference>
<dbReference type="Gene3D" id="3.20.20.30">
    <property type="entry name" value="Luciferase-like domain"/>
    <property type="match status" value="1"/>
</dbReference>
<gene>
    <name evidence="8" type="ORF">BC351_34675</name>
</gene>
<dbReference type="SUPFAM" id="SSF51679">
    <property type="entry name" value="Bacterial luciferase-like"/>
    <property type="match status" value="1"/>
</dbReference>
<organism evidence="8 9">
    <name type="scientific">Paenibacillus ferrarius</name>
    <dbReference type="NCBI Taxonomy" id="1469647"/>
    <lineage>
        <taxon>Bacteria</taxon>
        <taxon>Bacillati</taxon>
        <taxon>Bacillota</taxon>
        <taxon>Bacilli</taxon>
        <taxon>Bacillales</taxon>
        <taxon>Paenibacillaceae</taxon>
        <taxon>Paenibacillus</taxon>
    </lineage>
</organism>
<keyword evidence="2 6" id="KW-0288">FMN</keyword>
<evidence type="ECO:0000256" key="6">
    <source>
        <dbReference type="PIRSR" id="PIRSR000337-1"/>
    </source>
</evidence>
<dbReference type="InterPro" id="IPR016215">
    <property type="entry name" value="NTA_MOA"/>
</dbReference>
<dbReference type="STRING" id="1469647.BC351_34675"/>
<comment type="similarity">
    <text evidence="5">Belongs to the NtaA/SnaA/DszA monooxygenase family.</text>
</comment>
<dbReference type="GO" id="GO:0016705">
    <property type="term" value="F:oxidoreductase activity, acting on paired donors, with incorporation or reduction of molecular oxygen"/>
    <property type="evidence" value="ECO:0007669"/>
    <property type="project" value="InterPro"/>
</dbReference>
<evidence type="ECO:0000256" key="1">
    <source>
        <dbReference type="ARBA" id="ARBA00022630"/>
    </source>
</evidence>
<keyword evidence="9" id="KW-1185">Reference proteome</keyword>
<evidence type="ECO:0000256" key="4">
    <source>
        <dbReference type="ARBA" id="ARBA00023033"/>
    </source>
</evidence>
<dbReference type="InterPro" id="IPR051260">
    <property type="entry name" value="Diverse_substr_monoxygenases"/>
</dbReference>
<dbReference type="PANTHER" id="PTHR30011:SF16">
    <property type="entry name" value="C2H2 FINGER DOMAIN TRANSCRIPTION FACTOR (EUROFUNG)-RELATED"/>
    <property type="match status" value="1"/>
</dbReference>
<keyword evidence="1 6" id="KW-0285">Flavoprotein</keyword>
<evidence type="ECO:0000256" key="3">
    <source>
        <dbReference type="ARBA" id="ARBA00023002"/>
    </source>
</evidence>
<feature type="domain" description="Luciferase-like" evidence="7">
    <location>
        <begin position="29"/>
        <end position="374"/>
    </location>
</feature>
<evidence type="ECO:0000313" key="8">
    <source>
        <dbReference type="EMBL" id="OPH51315.1"/>
    </source>
</evidence>
<dbReference type="AlphaFoldDB" id="A0A1V4HDL3"/>
<keyword evidence="4" id="KW-0503">Monooxygenase</keyword>
<accession>A0A1V4HDL3</accession>
<dbReference type="OrthoDB" id="2541747at2"/>
<dbReference type="PANTHER" id="PTHR30011">
    <property type="entry name" value="ALKANESULFONATE MONOOXYGENASE-RELATED"/>
    <property type="match status" value="1"/>
</dbReference>
<reference evidence="9" key="1">
    <citation type="submission" date="2016-07" db="EMBL/GenBank/DDBJ databases">
        <authorList>
            <person name="Florea S."/>
            <person name="Webb J.S."/>
            <person name="Jaromczyk J."/>
            <person name="Schardl C.L."/>
        </authorList>
    </citation>
    <scope>NUCLEOTIDE SEQUENCE [LARGE SCALE GENOMIC DNA]</scope>
    <source>
        <strain evidence="9">CY1</strain>
    </source>
</reference>
<dbReference type="RefSeq" id="WP_144028549.1">
    <property type="nucleotide sequence ID" value="NZ_MBTG01000030.1"/>
</dbReference>
<dbReference type="InterPro" id="IPR011251">
    <property type="entry name" value="Luciferase-like_dom"/>
</dbReference>
<dbReference type="EMBL" id="MBTG01000030">
    <property type="protein sequence ID" value="OPH51315.1"/>
    <property type="molecule type" value="Genomic_DNA"/>
</dbReference>
<dbReference type="Proteomes" id="UP000190626">
    <property type="component" value="Unassembled WGS sequence"/>
</dbReference>
<feature type="binding site" evidence="6">
    <location>
        <position position="221"/>
    </location>
    <ligand>
        <name>FMN</name>
        <dbReference type="ChEBI" id="CHEBI:58210"/>
    </ligand>
</feature>
<dbReference type="InterPro" id="IPR036661">
    <property type="entry name" value="Luciferase-like_sf"/>
</dbReference>
<evidence type="ECO:0000256" key="2">
    <source>
        <dbReference type="ARBA" id="ARBA00022643"/>
    </source>
</evidence>